<dbReference type="Gene3D" id="3.40.390.10">
    <property type="entry name" value="Collagenase (Catalytic Domain)"/>
    <property type="match status" value="1"/>
</dbReference>
<comment type="caution">
    <text evidence="1">The sequence shown here is derived from an EMBL/GenBank/DDBJ whole genome shotgun (WGS) entry which is preliminary data.</text>
</comment>
<protein>
    <submittedName>
        <fullName evidence="1">Uncharacterized protein</fullName>
    </submittedName>
</protein>
<dbReference type="GO" id="GO:0008237">
    <property type="term" value="F:metallopeptidase activity"/>
    <property type="evidence" value="ECO:0007669"/>
    <property type="project" value="InterPro"/>
</dbReference>
<gene>
    <name evidence="1" type="ORF">CCH79_00004811</name>
</gene>
<evidence type="ECO:0000313" key="1">
    <source>
        <dbReference type="EMBL" id="PWA18957.1"/>
    </source>
</evidence>
<reference evidence="1 2" key="1">
    <citation type="journal article" date="2018" name="G3 (Bethesda)">
        <title>A High-Quality Reference Genome for the Invasive Mosquitofish Gambusia affinis Using a Chicago Library.</title>
        <authorList>
            <person name="Hoffberg S.L."/>
            <person name="Troendle N.J."/>
            <person name="Glenn T.C."/>
            <person name="Mahmud O."/>
            <person name="Louha S."/>
            <person name="Chalopin D."/>
            <person name="Bennetzen J.L."/>
            <person name="Mauricio R."/>
        </authorList>
    </citation>
    <scope>NUCLEOTIDE SEQUENCE [LARGE SCALE GENOMIC DNA]</scope>
    <source>
        <strain evidence="1">NE01/NJP1002.9</strain>
        <tissue evidence="1">Muscle</tissue>
    </source>
</reference>
<evidence type="ECO:0000313" key="2">
    <source>
        <dbReference type="Proteomes" id="UP000250572"/>
    </source>
</evidence>
<sequence length="138" mass="15438">SWCCSCSASQALPLEEGGEQEEKKEGGEVTVDMSTKILTGNNGSDEMLLEGDIVLPKNRNTMTCWYNSCLWSKASNDCEFTSYERQTVETGMRAFASGTCVRFQQHCLNLIQNADAPVLTKTRKMEYITPALKSLHWL</sequence>
<feature type="non-terminal residue" evidence="1">
    <location>
        <position position="1"/>
    </location>
</feature>
<organism evidence="1 2">
    <name type="scientific">Gambusia affinis</name>
    <name type="common">Western mosquitofish</name>
    <name type="synonym">Heterandria affinis</name>
    <dbReference type="NCBI Taxonomy" id="33528"/>
    <lineage>
        <taxon>Eukaryota</taxon>
        <taxon>Metazoa</taxon>
        <taxon>Chordata</taxon>
        <taxon>Craniata</taxon>
        <taxon>Vertebrata</taxon>
        <taxon>Euteleostomi</taxon>
        <taxon>Actinopterygii</taxon>
        <taxon>Neopterygii</taxon>
        <taxon>Teleostei</taxon>
        <taxon>Neoteleostei</taxon>
        <taxon>Acanthomorphata</taxon>
        <taxon>Ovalentaria</taxon>
        <taxon>Atherinomorphae</taxon>
        <taxon>Cyprinodontiformes</taxon>
        <taxon>Poeciliidae</taxon>
        <taxon>Poeciliinae</taxon>
        <taxon>Gambusia</taxon>
    </lineage>
</organism>
<dbReference type="AlphaFoldDB" id="A0A315V6N8"/>
<keyword evidence="2" id="KW-1185">Reference proteome</keyword>
<dbReference type="Proteomes" id="UP000250572">
    <property type="component" value="Unassembled WGS sequence"/>
</dbReference>
<dbReference type="EMBL" id="NHOQ01002268">
    <property type="protein sequence ID" value="PWA18957.1"/>
    <property type="molecule type" value="Genomic_DNA"/>
</dbReference>
<feature type="non-terminal residue" evidence="1">
    <location>
        <position position="138"/>
    </location>
</feature>
<proteinExistence type="predicted"/>
<name>A0A315V6N8_GAMAF</name>
<dbReference type="InterPro" id="IPR024079">
    <property type="entry name" value="MetalloPept_cat_dom_sf"/>
</dbReference>
<accession>A0A315V6N8</accession>